<sequence>MLENTLKRVDDLEAEVSCAEDEGGAMMNPARFVDACVSSMELRANGRDDPDRQGKTEGNGEAETRPRRPGKVAEVGTESVTRKRGLVITNPQTLTNRWRGWQDSNPRPLGS</sequence>
<reference evidence="2 3" key="1">
    <citation type="submission" date="2018-01" db="EMBL/GenBank/DDBJ databases">
        <authorList>
            <person name="Clerissi C."/>
        </authorList>
    </citation>
    <scope>NUCLEOTIDE SEQUENCE [LARGE SCALE GENOMIC DNA]</scope>
    <source>
        <strain evidence="2">Cupriavidus oxalaticus LMG 2235</strain>
        <plasmid evidence="3">co2235_mp</plasmid>
    </source>
</reference>
<feature type="region of interest" description="Disordered" evidence="1">
    <location>
        <begin position="42"/>
        <end position="111"/>
    </location>
</feature>
<comment type="caution">
    <text evidence="2">The sequence shown here is derived from an EMBL/GenBank/DDBJ whole genome shotgun (WGS) entry which is preliminary data.</text>
</comment>
<evidence type="ECO:0000313" key="3">
    <source>
        <dbReference type="Proteomes" id="UP000256862"/>
    </source>
</evidence>
<proteinExistence type="predicted"/>
<gene>
    <name evidence="2" type="ORF">CO2235_MP80002</name>
</gene>
<evidence type="ECO:0000313" key="2">
    <source>
        <dbReference type="EMBL" id="SPC24122.1"/>
    </source>
</evidence>
<dbReference type="Proteomes" id="UP000256862">
    <property type="component" value="Plasmid CO2235_mp"/>
</dbReference>
<dbReference type="EMBL" id="OGUS01000143">
    <property type="protein sequence ID" value="SPC24122.1"/>
    <property type="molecule type" value="Genomic_DNA"/>
</dbReference>
<dbReference type="AlphaFoldDB" id="A0A976GDL2"/>
<evidence type="ECO:0000256" key="1">
    <source>
        <dbReference type="SAM" id="MobiDB-lite"/>
    </source>
</evidence>
<feature type="compositionally biased region" description="Basic and acidic residues" evidence="1">
    <location>
        <begin position="44"/>
        <end position="55"/>
    </location>
</feature>
<protein>
    <submittedName>
        <fullName evidence="2">Uncharacterized protein</fullName>
    </submittedName>
</protein>
<organism evidence="2 3">
    <name type="scientific">Cupriavidus oxalaticus</name>
    <dbReference type="NCBI Taxonomy" id="96344"/>
    <lineage>
        <taxon>Bacteria</taxon>
        <taxon>Pseudomonadati</taxon>
        <taxon>Pseudomonadota</taxon>
        <taxon>Betaproteobacteria</taxon>
        <taxon>Burkholderiales</taxon>
        <taxon>Burkholderiaceae</taxon>
        <taxon>Cupriavidus</taxon>
    </lineage>
</organism>
<accession>A0A976GDL2</accession>
<name>A0A976GDL2_9BURK</name>
<geneLocation type="plasmid" evidence="3">
    <name>co2235_mp</name>
</geneLocation>